<dbReference type="GeneID" id="93687172"/>
<dbReference type="AlphaFoldDB" id="A0A6I4U964"/>
<dbReference type="Proteomes" id="UP000439914">
    <property type="component" value="Unassembled WGS sequence"/>
</dbReference>
<evidence type="ECO:0000313" key="5">
    <source>
        <dbReference type="Proteomes" id="UP001238601"/>
    </source>
</evidence>
<feature type="compositionally biased region" description="Basic and acidic residues" evidence="1">
    <location>
        <begin position="41"/>
        <end position="50"/>
    </location>
</feature>
<evidence type="ECO:0000256" key="1">
    <source>
        <dbReference type="SAM" id="MobiDB-lite"/>
    </source>
</evidence>
<dbReference type="EMBL" id="WTYG01000001">
    <property type="protein sequence ID" value="MXP35158.1"/>
    <property type="molecule type" value="Genomic_DNA"/>
</dbReference>
<evidence type="ECO:0000313" key="4">
    <source>
        <dbReference type="Proteomes" id="UP000439914"/>
    </source>
</evidence>
<proteinExistence type="predicted"/>
<feature type="region of interest" description="Disordered" evidence="1">
    <location>
        <begin position="1"/>
        <end position="20"/>
    </location>
</feature>
<protein>
    <submittedName>
        <fullName evidence="3">Uncharacterized protein</fullName>
    </submittedName>
</protein>
<keyword evidence="5" id="KW-1185">Reference proteome</keyword>
<dbReference type="Proteomes" id="UP001238601">
    <property type="component" value="Unassembled WGS sequence"/>
</dbReference>
<organism evidence="3 4">
    <name type="scientific">Qipengyuania citrea</name>
    <dbReference type="NCBI Taxonomy" id="225971"/>
    <lineage>
        <taxon>Bacteria</taxon>
        <taxon>Pseudomonadati</taxon>
        <taxon>Pseudomonadota</taxon>
        <taxon>Alphaproteobacteria</taxon>
        <taxon>Sphingomonadales</taxon>
        <taxon>Erythrobacteraceae</taxon>
        <taxon>Qipengyuania</taxon>
    </lineage>
</organism>
<reference evidence="2 5" key="2">
    <citation type="submission" date="2023-07" db="EMBL/GenBank/DDBJ databases">
        <title>Genomic Encyclopedia of Type Strains, Phase IV (KMG-IV): sequencing the most valuable type-strain genomes for metagenomic binning, comparative biology and taxonomic classification.</title>
        <authorList>
            <person name="Goeker M."/>
        </authorList>
    </citation>
    <scope>NUCLEOTIDE SEQUENCE [LARGE SCALE GENOMIC DNA]</scope>
    <source>
        <strain evidence="2 5">DSM 14432</strain>
    </source>
</reference>
<evidence type="ECO:0000313" key="2">
    <source>
        <dbReference type="EMBL" id="MDQ0566807.1"/>
    </source>
</evidence>
<dbReference type="RefSeq" id="WP_160766388.1">
    <property type="nucleotide sequence ID" value="NZ_JAUSWK010000002.1"/>
</dbReference>
<accession>A0A6I4U964</accession>
<name>A0A6I4U964_9SPHN</name>
<gene>
    <name evidence="3" type="ORF">GRI55_05150</name>
    <name evidence="2" type="ORF">QOZ97_002340</name>
</gene>
<evidence type="ECO:0000313" key="3">
    <source>
        <dbReference type="EMBL" id="MXP35158.1"/>
    </source>
</evidence>
<feature type="region of interest" description="Disordered" evidence="1">
    <location>
        <begin position="26"/>
        <end position="50"/>
    </location>
</feature>
<reference evidence="3 4" key="1">
    <citation type="submission" date="2019-12" db="EMBL/GenBank/DDBJ databases">
        <title>Genomic-based taxomic classification of the family Erythrobacteraceae.</title>
        <authorList>
            <person name="Xu L."/>
        </authorList>
    </citation>
    <scope>NUCLEOTIDE SEQUENCE [LARGE SCALE GENOMIC DNA]</scope>
    <source>
        <strain evidence="3 4">CGMCC 1.8703</strain>
    </source>
</reference>
<sequence>MEKTATVSTQANKKVSESTTRMAQILGVEFHPKQRWTSARTTDEHERKRA</sequence>
<dbReference type="EMBL" id="JAUSWK010000002">
    <property type="protein sequence ID" value="MDQ0566807.1"/>
    <property type="molecule type" value="Genomic_DNA"/>
</dbReference>
<comment type="caution">
    <text evidence="3">The sequence shown here is derived from an EMBL/GenBank/DDBJ whole genome shotgun (WGS) entry which is preliminary data.</text>
</comment>